<organism evidence="2 3">
    <name type="scientific">Pleurodeles waltl</name>
    <name type="common">Iberian ribbed newt</name>
    <dbReference type="NCBI Taxonomy" id="8319"/>
    <lineage>
        <taxon>Eukaryota</taxon>
        <taxon>Metazoa</taxon>
        <taxon>Chordata</taxon>
        <taxon>Craniata</taxon>
        <taxon>Vertebrata</taxon>
        <taxon>Euteleostomi</taxon>
        <taxon>Amphibia</taxon>
        <taxon>Batrachia</taxon>
        <taxon>Caudata</taxon>
        <taxon>Salamandroidea</taxon>
        <taxon>Salamandridae</taxon>
        <taxon>Pleurodelinae</taxon>
        <taxon>Pleurodeles</taxon>
    </lineage>
</organism>
<keyword evidence="3" id="KW-1185">Reference proteome</keyword>
<comment type="caution">
    <text evidence="2">The sequence shown here is derived from an EMBL/GenBank/DDBJ whole genome shotgun (WGS) entry which is preliminary data.</text>
</comment>
<reference evidence="2" key="1">
    <citation type="journal article" date="2022" name="bioRxiv">
        <title>Sequencing and chromosome-scale assembly of the giantPleurodeles waltlgenome.</title>
        <authorList>
            <person name="Brown T."/>
            <person name="Elewa A."/>
            <person name="Iarovenko S."/>
            <person name="Subramanian E."/>
            <person name="Araus A.J."/>
            <person name="Petzold A."/>
            <person name="Susuki M."/>
            <person name="Suzuki K.-i.T."/>
            <person name="Hayashi T."/>
            <person name="Toyoda A."/>
            <person name="Oliveira C."/>
            <person name="Osipova E."/>
            <person name="Leigh N.D."/>
            <person name="Simon A."/>
            <person name="Yun M.H."/>
        </authorList>
    </citation>
    <scope>NUCLEOTIDE SEQUENCE</scope>
    <source>
        <strain evidence="2">20211129_DDA</strain>
        <tissue evidence="2">Liver</tissue>
    </source>
</reference>
<name>A0AAV7WTU6_PLEWA</name>
<protein>
    <submittedName>
        <fullName evidence="2">Uncharacterized protein</fullName>
    </submittedName>
</protein>
<accession>A0AAV7WTU6</accession>
<proteinExistence type="predicted"/>
<feature type="region of interest" description="Disordered" evidence="1">
    <location>
        <begin position="63"/>
        <end position="98"/>
    </location>
</feature>
<dbReference type="EMBL" id="JANPWB010000001">
    <property type="protein sequence ID" value="KAJ1216734.1"/>
    <property type="molecule type" value="Genomic_DNA"/>
</dbReference>
<evidence type="ECO:0000256" key="1">
    <source>
        <dbReference type="SAM" id="MobiDB-lite"/>
    </source>
</evidence>
<sequence>MPRGTGGGLGVRGVPLSLGGLDGAGGEDPGPVARGTRRCRWGFRSSPPCWPTRETECSQTAELHIRNSAPGRARASRGPRDSGEALPVVPDCEELHKH</sequence>
<gene>
    <name evidence="2" type="ORF">NDU88_004333</name>
</gene>
<evidence type="ECO:0000313" key="2">
    <source>
        <dbReference type="EMBL" id="KAJ1216734.1"/>
    </source>
</evidence>
<dbReference type="Proteomes" id="UP001066276">
    <property type="component" value="Chromosome 1_1"/>
</dbReference>
<evidence type="ECO:0000313" key="3">
    <source>
        <dbReference type="Proteomes" id="UP001066276"/>
    </source>
</evidence>
<dbReference type="AlphaFoldDB" id="A0AAV7WTU6"/>